<keyword evidence="7" id="KW-1185">Reference proteome</keyword>
<reference evidence="6 7" key="1">
    <citation type="submission" date="2019-01" db="EMBL/GenBank/DDBJ databases">
        <title>Complete genome sequence of Erythrobacter flavus KJ5.</title>
        <authorList>
            <person name="Kanesaki Y."/>
            <person name="Brotosudarmo T."/>
            <person name="Moriuchi R."/>
            <person name="Awai K."/>
        </authorList>
    </citation>
    <scope>NUCLEOTIDE SEQUENCE [LARGE SCALE GENOMIC DNA]</scope>
    <source>
        <strain evidence="6 7">KJ5</strain>
    </source>
</reference>
<accession>A0A3T1CEL3</accession>
<feature type="domain" description="NlpC/P60" evidence="5">
    <location>
        <begin position="2"/>
        <end position="143"/>
    </location>
</feature>
<dbReference type="GO" id="GO:0008234">
    <property type="term" value="F:cysteine-type peptidase activity"/>
    <property type="evidence" value="ECO:0007669"/>
    <property type="project" value="UniProtKB-KW"/>
</dbReference>
<comment type="similarity">
    <text evidence="1">Belongs to the peptidase C40 family.</text>
</comment>
<gene>
    <name evidence="6" type="ORF">EKJ_02200</name>
</gene>
<dbReference type="SUPFAM" id="SSF54001">
    <property type="entry name" value="Cysteine proteinases"/>
    <property type="match status" value="1"/>
</dbReference>
<evidence type="ECO:0000313" key="6">
    <source>
        <dbReference type="EMBL" id="BBI19373.1"/>
    </source>
</evidence>
<sequence>MSAPAAAFAAAAEALVGTPFRLHGRNPETGLDCVGLVGDALTASGRRVRYPFGYRLRNATIHRWLGFAKANGLLAAEGPLLAGDVMLTQPGPAQYHLLVAIAGDRVVHAHAGLNRVVVEPRHPETGPIAHWRLAARSENLWQR</sequence>
<name>A0A3T1CEL3_9SPHN</name>
<keyword evidence="3" id="KW-0378">Hydrolase</keyword>
<dbReference type="PROSITE" id="PS51935">
    <property type="entry name" value="NLPC_P60"/>
    <property type="match status" value="1"/>
</dbReference>
<dbReference type="RefSeq" id="WP_130585606.1">
    <property type="nucleotide sequence ID" value="NZ_AP019389.1"/>
</dbReference>
<evidence type="ECO:0000256" key="4">
    <source>
        <dbReference type="ARBA" id="ARBA00022807"/>
    </source>
</evidence>
<protein>
    <recommendedName>
        <fullName evidence="5">NlpC/P60 domain-containing protein</fullName>
    </recommendedName>
</protein>
<evidence type="ECO:0000313" key="7">
    <source>
        <dbReference type="Proteomes" id="UP000290057"/>
    </source>
</evidence>
<evidence type="ECO:0000256" key="3">
    <source>
        <dbReference type="ARBA" id="ARBA00022801"/>
    </source>
</evidence>
<dbReference type="Gene3D" id="3.90.1720.10">
    <property type="entry name" value="endopeptidase domain like (from Nostoc punctiforme)"/>
    <property type="match status" value="1"/>
</dbReference>
<keyword evidence="4" id="KW-0788">Thiol protease</keyword>
<dbReference type="InterPro" id="IPR038765">
    <property type="entry name" value="Papain-like_cys_pep_sf"/>
</dbReference>
<keyword evidence="2" id="KW-0645">Protease</keyword>
<dbReference type="AlphaFoldDB" id="A0A3T1CEL3"/>
<dbReference type="EMBL" id="AP019389">
    <property type="protein sequence ID" value="BBI19373.1"/>
    <property type="molecule type" value="Genomic_DNA"/>
</dbReference>
<evidence type="ECO:0000256" key="2">
    <source>
        <dbReference type="ARBA" id="ARBA00022670"/>
    </source>
</evidence>
<dbReference type="InterPro" id="IPR000064">
    <property type="entry name" value="NLP_P60_dom"/>
</dbReference>
<proteinExistence type="inferred from homology"/>
<dbReference type="GO" id="GO:0006508">
    <property type="term" value="P:proteolysis"/>
    <property type="evidence" value="ECO:0007669"/>
    <property type="project" value="UniProtKB-KW"/>
</dbReference>
<evidence type="ECO:0000259" key="5">
    <source>
        <dbReference type="PROSITE" id="PS51935"/>
    </source>
</evidence>
<evidence type="ECO:0000256" key="1">
    <source>
        <dbReference type="ARBA" id="ARBA00007074"/>
    </source>
</evidence>
<dbReference type="Proteomes" id="UP000290057">
    <property type="component" value="Chromosome"/>
</dbReference>
<organism evidence="6 7">
    <name type="scientific">Qipengyuania flava</name>
    <dbReference type="NCBI Taxonomy" id="192812"/>
    <lineage>
        <taxon>Bacteria</taxon>
        <taxon>Pseudomonadati</taxon>
        <taxon>Pseudomonadota</taxon>
        <taxon>Alphaproteobacteria</taxon>
        <taxon>Sphingomonadales</taxon>
        <taxon>Erythrobacteraceae</taxon>
        <taxon>Qipengyuania</taxon>
    </lineage>
</organism>